<evidence type="ECO:0000313" key="7">
    <source>
        <dbReference type="EMBL" id="GAG23256.1"/>
    </source>
</evidence>
<feature type="non-terminal residue" evidence="7">
    <location>
        <position position="256"/>
    </location>
</feature>
<gene>
    <name evidence="7" type="ORF">S01H1_58898</name>
</gene>
<evidence type="ECO:0000256" key="4">
    <source>
        <dbReference type="ARBA" id="ARBA00022989"/>
    </source>
</evidence>
<dbReference type="PROSITE" id="PS50283">
    <property type="entry name" value="NA_SOLUT_SYMP_3"/>
    <property type="match status" value="1"/>
</dbReference>
<evidence type="ECO:0000256" key="3">
    <source>
        <dbReference type="ARBA" id="ARBA00022692"/>
    </source>
</evidence>
<dbReference type="InterPro" id="IPR038377">
    <property type="entry name" value="Na/Glc_symporter_sf"/>
</dbReference>
<dbReference type="Gene3D" id="1.20.1730.10">
    <property type="entry name" value="Sodium/glucose cotransporter"/>
    <property type="match status" value="1"/>
</dbReference>
<dbReference type="NCBIfam" id="TIGR00813">
    <property type="entry name" value="sss"/>
    <property type="match status" value="1"/>
</dbReference>
<feature type="non-terminal residue" evidence="7">
    <location>
        <position position="1"/>
    </location>
</feature>
<feature type="transmembrane region" description="Helical" evidence="6">
    <location>
        <begin position="146"/>
        <end position="172"/>
    </location>
</feature>
<dbReference type="InterPro" id="IPR001734">
    <property type="entry name" value="Na/solute_symporter"/>
</dbReference>
<name>X0XE62_9ZZZZ</name>
<feature type="transmembrane region" description="Helical" evidence="6">
    <location>
        <begin position="108"/>
        <end position="125"/>
    </location>
</feature>
<feature type="transmembrane region" description="Helical" evidence="6">
    <location>
        <begin position="34"/>
        <end position="52"/>
    </location>
</feature>
<feature type="transmembrane region" description="Helical" evidence="6">
    <location>
        <begin position="7"/>
        <end position="28"/>
    </location>
</feature>
<evidence type="ECO:0000256" key="6">
    <source>
        <dbReference type="SAM" id="Phobius"/>
    </source>
</evidence>
<keyword evidence="4 6" id="KW-1133">Transmembrane helix</keyword>
<organism evidence="7">
    <name type="scientific">marine sediment metagenome</name>
    <dbReference type="NCBI Taxonomy" id="412755"/>
    <lineage>
        <taxon>unclassified sequences</taxon>
        <taxon>metagenomes</taxon>
        <taxon>ecological metagenomes</taxon>
    </lineage>
</organism>
<dbReference type="EMBL" id="BARS01038494">
    <property type="protein sequence ID" value="GAG23256.1"/>
    <property type="molecule type" value="Genomic_DNA"/>
</dbReference>
<comment type="caution">
    <text evidence="7">The sequence shown here is derived from an EMBL/GenBank/DDBJ whole genome shotgun (WGS) entry which is preliminary data.</text>
</comment>
<dbReference type="InterPro" id="IPR018212">
    <property type="entry name" value="Na/solute_symporter_CS"/>
</dbReference>
<comment type="similarity">
    <text evidence="2">Belongs to the sodium:solute symporter (SSF) (TC 2.A.21) family.</text>
</comment>
<comment type="subcellular location">
    <subcellularLocation>
        <location evidence="1">Membrane</location>
        <topology evidence="1">Multi-pass membrane protein</topology>
    </subcellularLocation>
</comment>
<dbReference type="GO" id="GO:0005886">
    <property type="term" value="C:plasma membrane"/>
    <property type="evidence" value="ECO:0007669"/>
    <property type="project" value="TreeGrafter"/>
</dbReference>
<keyword evidence="3 6" id="KW-0812">Transmembrane</keyword>
<dbReference type="PROSITE" id="PS00456">
    <property type="entry name" value="NA_SOLUT_SYMP_1"/>
    <property type="match status" value="1"/>
</dbReference>
<accession>X0XE62</accession>
<dbReference type="Pfam" id="PF00474">
    <property type="entry name" value="SSF"/>
    <property type="match status" value="1"/>
</dbReference>
<evidence type="ECO:0000256" key="5">
    <source>
        <dbReference type="ARBA" id="ARBA00023136"/>
    </source>
</evidence>
<sequence length="256" mass="27741">AFYTMVIYVAVTIAAVLYSGGLTLHTIFGMDLVQAVWLIGIIAAIYTAYGGLRAVVWADLIQGSALIIGGALTLVLGFIAVGGVGEFFQTNSDRLHMILPSNHPEIPWTALILGLWIPNFYYWGLNQYIMQRTLGARSLKQGQLGVLFAAGLKLLIPFIVVFPGIMALQLYGGEMTTSDQAYPLLIKNLIPAGLKGFMFAAIFGAIMSSLDSMLNSASTIFTMDLYKRHIKKDASSKSLISIGRIMTGVFVFIGCL</sequence>
<protein>
    <submittedName>
        <fullName evidence="7">Uncharacterized protein</fullName>
    </submittedName>
</protein>
<proteinExistence type="inferred from homology"/>
<feature type="transmembrane region" description="Helical" evidence="6">
    <location>
        <begin position="192"/>
        <end position="214"/>
    </location>
</feature>
<dbReference type="AlphaFoldDB" id="X0XE62"/>
<evidence type="ECO:0000256" key="2">
    <source>
        <dbReference type="ARBA" id="ARBA00006434"/>
    </source>
</evidence>
<keyword evidence="5 6" id="KW-0472">Membrane</keyword>
<dbReference type="GO" id="GO:0005412">
    <property type="term" value="F:D-glucose:sodium symporter activity"/>
    <property type="evidence" value="ECO:0007669"/>
    <property type="project" value="TreeGrafter"/>
</dbReference>
<reference evidence="7" key="1">
    <citation type="journal article" date="2014" name="Front. Microbiol.">
        <title>High frequency of phylogenetically diverse reductive dehalogenase-homologous genes in deep subseafloor sedimentary metagenomes.</title>
        <authorList>
            <person name="Kawai M."/>
            <person name="Futagami T."/>
            <person name="Toyoda A."/>
            <person name="Takaki Y."/>
            <person name="Nishi S."/>
            <person name="Hori S."/>
            <person name="Arai W."/>
            <person name="Tsubouchi T."/>
            <person name="Morono Y."/>
            <person name="Uchiyama I."/>
            <person name="Ito T."/>
            <person name="Fujiyama A."/>
            <person name="Inagaki F."/>
            <person name="Takami H."/>
        </authorList>
    </citation>
    <scope>NUCLEOTIDE SEQUENCE</scope>
    <source>
        <strain evidence="7">Expedition CK06-06</strain>
    </source>
</reference>
<dbReference type="PANTHER" id="PTHR11819:SF195">
    <property type="entry name" value="SODIUM_GLUCOSE COTRANSPORTER 4"/>
    <property type="match status" value="1"/>
</dbReference>
<evidence type="ECO:0000256" key="1">
    <source>
        <dbReference type="ARBA" id="ARBA00004141"/>
    </source>
</evidence>
<feature type="transmembrane region" description="Helical" evidence="6">
    <location>
        <begin position="64"/>
        <end position="88"/>
    </location>
</feature>
<dbReference type="PANTHER" id="PTHR11819">
    <property type="entry name" value="SOLUTE CARRIER FAMILY 5"/>
    <property type="match status" value="1"/>
</dbReference>